<evidence type="ECO:0000256" key="1">
    <source>
        <dbReference type="SAM" id="SignalP"/>
    </source>
</evidence>
<dbReference type="Proteomes" id="UP000218231">
    <property type="component" value="Unassembled WGS sequence"/>
</dbReference>
<keyword evidence="1" id="KW-0732">Signal</keyword>
<reference evidence="2 3" key="1">
    <citation type="journal article" date="2017" name="Curr. Biol.">
        <title>Genome architecture and evolution of a unichromosomal asexual nematode.</title>
        <authorList>
            <person name="Fradin H."/>
            <person name="Zegar C."/>
            <person name="Gutwein M."/>
            <person name="Lucas J."/>
            <person name="Kovtun M."/>
            <person name="Corcoran D."/>
            <person name="Baugh L.R."/>
            <person name="Kiontke K."/>
            <person name="Gunsalus K."/>
            <person name="Fitch D.H."/>
            <person name="Piano F."/>
        </authorList>
    </citation>
    <scope>NUCLEOTIDE SEQUENCE [LARGE SCALE GENOMIC DNA]</scope>
    <source>
        <strain evidence="2">PF1309</strain>
    </source>
</reference>
<dbReference type="EMBL" id="LIAE01006712">
    <property type="protein sequence ID" value="PAV85953.1"/>
    <property type="molecule type" value="Genomic_DNA"/>
</dbReference>
<accession>A0A2A2LIA1</accession>
<protein>
    <submittedName>
        <fullName evidence="2">Uncharacterized protein</fullName>
    </submittedName>
</protein>
<gene>
    <name evidence="2" type="ORF">WR25_23548</name>
</gene>
<organism evidence="2 3">
    <name type="scientific">Diploscapter pachys</name>
    <dbReference type="NCBI Taxonomy" id="2018661"/>
    <lineage>
        <taxon>Eukaryota</taxon>
        <taxon>Metazoa</taxon>
        <taxon>Ecdysozoa</taxon>
        <taxon>Nematoda</taxon>
        <taxon>Chromadorea</taxon>
        <taxon>Rhabditida</taxon>
        <taxon>Rhabditina</taxon>
        <taxon>Rhabditomorpha</taxon>
        <taxon>Rhabditoidea</taxon>
        <taxon>Rhabditidae</taxon>
        <taxon>Diploscapter</taxon>
    </lineage>
</organism>
<sequence length="99" mass="11421">MKLVFRGIHCILFTLLLFLNTVSCDNDTYVIDKSKPYADPCATMQGVDAMMCKQIRKWDDDVKLSQSFVTPSIYDLELELVYTSIEVFFLFLVSNYSTL</sequence>
<name>A0A2A2LIA1_9BILA</name>
<evidence type="ECO:0000313" key="3">
    <source>
        <dbReference type="Proteomes" id="UP000218231"/>
    </source>
</evidence>
<comment type="caution">
    <text evidence="2">The sequence shown here is derived from an EMBL/GenBank/DDBJ whole genome shotgun (WGS) entry which is preliminary data.</text>
</comment>
<evidence type="ECO:0000313" key="2">
    <source>
        <dbReference type="EMBL" id="PAV85953.1"/>
    </source>
</evidence>
<feature type="signal peptide" evidence="1">
    <location>
        <begin position="1"/>
        <end position="24"/>
    </location>
</feature>
<proteinExistence type="predicted"/>
<dbReference type="AlphaFoldDB" id="A0A2A2LIA1"/>
<feature type="chain" id="PRO_5011974209" evidence="1">
    <location>
        <begin position="25"/>
        <end position="99"/>
    </location>
</feature>
<keyword evidence="3" id="KW-1185">Reference proteome</keyword>